<comment type="caution">
    <text evidence="1">The sequence shown here is derived from an EMBL/GenBank/DDBJ whole genome shotgun (WGS) entry which is preliminary data.</text>
</comment>
<protein>
    <submittedName>
        <fullName evidence="1">Uncharacterized protein</fullName>
    </submittedName>
</protein>
<dbReference type="Proteomes" id="UP001055879">
    <property type="component" value="Linkage Group LG12"/>
</dbReference>
<proteinExistence type="predicted"/>
<evidence type="ECO:0000313" key="2">
    <source>
        <dbReference type="Proteomes" id="UP001055879"/>
    </source>
</evidence>
<gene>
    <name evidence="1" type="ORF">L6452_33601</name>
</gene>
<name>A0ACB8YGU9_ARCLA</name>
<reference evidence="1 2" key="2">
    <citation type="journal article" date="2022" name="Mol. Ecol. Resour.">
        <title>The genomes of chicory, endive, great burdock and yacon provide insights into Asteraceae paleo-polyploidization history and plant inulin production.</title>
        <authorList>
            <person name="Fan W."/>
            <person name="Wang S."/>
            <person name="Wang H."/>
            <person name="Wang A."/>
            <person name="Jiang F."/>
            <person name="Liu H."/>
            <person name="Zhao H."/>
            <person name="Xu D."/>
            <person name="Zhang Y."/>
        </authorList>
    </citation>
    <scope>NUCLEOTIDE SEQUENCE [LARGE SCALE GENOMIC DNA]</scope>
    <source>
        <strain evidence="2">cv. Niubang</strain>
    </source>
</reference>
<accession>A0ACB8YGU9</accession>
<organism evidence="1 2">
    <name type="scientific">Arctium lappa</name>
    <name type="common">Greater burdock</name>
    <name type="synonym">Lappa major</name>
    <dbReference type="NCBI Taxonomy" id="4217"/>
    <lineage>
        <taxon>Eukaryota</taxon>
        <taxon>Viridiplantae</taxon>
        <taxon>Streptophyta</taxon>
        <taxon>Embryophyta</taxon>
        <taxon>Tracheophyta</taxon>
        <taxon>Spermatophyta</taxon>
        <taxon>Magnoliopsida</taxon>
        <taxon>eudicotyledons</taxon>
        <taxon>Gunneridae</taxon>
        <taxon>Pentapetalae</taxon>
        <taxon>asterids</taxon>
        <taxon>campanulids</taxon>
        <taxon>Asterales</taxon>
        <taxon>Asteraceae</taxon>
        <taxon>Carduoideae</taxon>
        <taxon>Cardueae</taxon>
        <taxon>Arctiinae</taxon>
        <taxon>Arctium</taxon>
    </lineage>
</organism>
<sequence>MVEGPDQKKRILVRILEHKKGSNNFERIEQGATQKRKKESERERGERESVCVYRRERAIRERILQAVIQGFQKSSGENTNAAAVFQQNEEEFDELKRESKAICC</sequence>
<reference evidence="2" key="1">
    <citation type="journal article" date="2022" name="Mol. Ecol. Resour.">
        <title>The genomes of chicory, endive, great burdock and yacon provide insights into Asteraceae palaeo-polyploidization history and plant inulin production.</title>
        <authorList>
            <person name="Fan W."/>
            <person name="Wang S."/>
            <person name="Wang H."/>
            <person name="Wang A."/>
            <person name="Jiang F."/>
            <person name="Liu H."/>
            <person name="Zhao H."/>
            <person name="Xu D."/>
            <person name="Zhang Y."/>
        </authorList>
    </citation>
    <scope>NUCLEOTIDE SEQUENCE [LARGE SCALE GENOMIC DNA]</scope>
    <source>
        <strain evidence="2">cv. Niubang</strain>
    </source>
</reference>
<keyword evidence="2" id="KW-1185">Reference proteome</keyword>
<dbReference type="EMBL" id="CM042058">
    <property type="protein sequence ID" value="KAI3684378.1"/>
    <property type="molecule type" value="Genomic_DNA"/>
</dbReference>
<evidence type="ECO:0000313" key="1">
    <source>
        <dbReference type="EMBL" id="KAI3684378.1"/>
    </source>
</evidence>